<feature type="region of interest" description="Disordered" evidence="1">
    <location>
        <begin position="1"/>
        <end position="283"/>
    </location>
</feature>
<feature type="compositionally biased region" description="Polar residues" evidence="1">
    <location>
        <begin position="45"/>
        <end position="62"/>
    </location>
</feature>
<reference evidence="2" key="1">
    <citation type="submission" date="2023-03" db="EMBL/GenBank/DDBJ databases">
        <title>Massive genome expansion in bonnet fungi (Mycena s.s.) driven by repeated elements and novel gene families across ecological guilds.</title>
        <authorList>
            <consortium name="Lawrence Berkeley National Laboratory"/>
            <person name="Harder C.B."/>
            <person name="Miyauchi S."/>
            <person name="Viragh M."/>
            <person name="Kuo A."/>
            <person name="Thoen E."/>
            <person name="Andreopoulos B."/>
            <person name="Lu D."/>
            <person name="Skrede I."/>
            <person name="Drula E."/>
            <person name="Henrissat B."/>
            <person name="Morin E."/>
            <person name="Kohler A."/>
            <person name="Barry K."/>
            <person name="LaButti K."/>
            <person name="Morin E."/>
            <person name="Salamov A."/>
            <person name="Lipzen A."/>
            <person name="Mereny Z."/>
            <person name="Hegedus B."/>
            <person name="Baldrian P."/>
            <person name="Stursova M."/>
            <person name="Weitz H."/>
            <person name="Taylor A."/>
            <person name="Grigoriev I.V."/>
            <person name="Nagy L.G."/>
            <person name="Martin F."/>
            <person name="Kauserud H."/>
        </authorList>
    </citation>
    <scope>NUCLEOTIDE SEQUENCE</scope>
    <source>
        <strain evidence="2">CBHHK173m</strain>
    </source>
</reference>
<evidence type="ECO:0000313" key="2">
    <source>
        <dbReference type="EMBL" id="KAJ7073370.1"/>
    </source>
</evidence>
<dbReference type="AlphaFoldDB" id="A0AAD6TMW0"/>
<evidence type="ECO:0000313" key="3">
    <source>
        <dbReference type="Proteomes" id="UP001222325"/>
    </source>
</evidence>
<dbReference type="EMBL" id="JARJCN010000115">
    <property type="protein sequence ID" value="KAJ7073370.1"/>
    <property type="molecule type" value="Genomic_DNA"/>
</dbReference>
<feature type="compositionally biased region" description="Basic and acidic residues" evidence="1">
    <location>
        <begin position="31"/>
        <end position="44"/>
    </location>
</feature>
<accession>A0AAD6TMW0</accession>
<gene>
    <name evidence="2" type="ORF">B0H15DRAFT_62236</name>
</gene>
<comment type="caution">
    <text evidence="2">The sequence shown here is derived from an EMBL/GenBank/DDBJ whole genome shotgun (WGS) entry which is preliminary data.</text>
</comment>
<evidence type="ECO:0000256" key="1">
    <source>
        <dbReference type="SAM" id="MobiDB-lite"/>
    </source>
</evidence>
<name>A0AAD6TMW0_9AGAR</name>
<proteinExistence type="predicted"/>
<sequence>MSPPHAQISSTRDRATRESRVHARRRALRSSVERKSACRVESESGRVQGTAQRQRPASTASVQLHEPPRQPQRQRRLQAGHAQLRQHCPGHRRHRGQPEETPRAADPPSGEGRTPNGAGSAHVDSRRTPRVQRTASREPPVTSHGRRAPLARKRESLPSHPHYNGAGSMHGGAPRQRWSADRGSSSESGRAAQRMRSRDTRYPQEAPAYNVSPARADTHREKQEASAYRTRIQRARVRGGGIRDPNSAADGGRRHRLREPSSSPRRTGTGSGNRAWICIDGFQ</sequence>
<feature type="compositionally biased region" description="Basic and acidic residues" evidence="1">
    <location>
        <begin position="11"/>
        <end position="21"/>
    </location>
</feature>
<protein>
    <submittedName>
        <fullName evidence="2">Uncharacterized protein</fullName>
    </submittedName>
</protein>
<organism evidence="2 3">
    <name type="scientific">Mycena belliarum</name>
    <dbReference type="NCBI Taxonomy" id="1033014"/>
    <lineage>
        <taxon>Eukaryota</taxon>
        <taxon>Fungi</taxon>
        <taxon>Dikarya</taxon>
        <taxon>Basidiomycota</taxon>
        <taxon>Agaricomycotina</taxon>
        <taxon>Agaricomycetes</taxon>
        <taxon>Agaricomycetidae</taxon>
        <taxon>Agaricales</taxon>
        <taxon>Marasmiineae</taxon>
        <taxon>Mycenaceae</taxon>
        <taxon>Mycena</taxon>
    </lineage>
</organism>
<keyword evidence="3" id="KW-1185">Reference proteome</keyword>
<dbReference type="Proteomes" id="UP001222325">
    <property type="component" value="Unassembled WGS sequence"/>
</dbReference>